<dbReference type="STRING" id="312017.I7MCH2"/>
<dbReference type="HOGENOM" id="CLU_294841_0_0_1"/>
<dbReference type="RefSeq" id="XP_001031604.1">
    <property type="nucleotide sequence ID" value="XM_001031604.1"/>
</dbReference>
<dbReference type="SUPFAM" id="SSF143791">
    <property type="entry name" value="DUSP-like"/>
    <property type="match status" value="1"/>
</dbReference>
<dbReference type="KEGG" id="tet:TTHERM_00773510"/>
<accession>I7MCH2</accession>
<evidence type="ECO:0000259" key="2">
    <source>
        <dbReference type="PROSITE" id="PS51283"/>
    </source>
</evidence>
<dbReference type="Pfam" id="PF06337">
    <property type="entry name" value="DUSP"/>
    <property type="match status" value="1"/>
</dbReference>
<dbReference type="EMBL" id="GG662514">
    <property type="protein sequence ID" value="EAR83941.1"/>
    <property type="molecule type" value="Genomic_DNA"/>
</dbReference>
<keyword evidence="4" id="KW-1185">Reference proteome</keyword>
<name>I7MCH2_TETTS</name>
<protein>
    <submittedName>
        <fullName evidence="3">DUSP domain protein</fullName>
    </submittedName>
</protein>
<feature type="compositionally biased region" description="Polar residues" evidence="1">
    <location>
        <begin position="927"/>
        <end position="944"/>
    </location>
</feature>
<dbReference type="InterPro" id="IPR035927">
    <property type="entry name" value="DUSP-like_sf"/>
</dbReference>
<feature type="region of interest" description="Disordered" evidence="1">
    <location>
        <begin position="961"/>
        <end position="980"/>
    </location>
</feature>
<feature type="domain" description="DUSP" evidence="2">
    <location>
        <begin position="742"/>
        <end position="877"/>
    </location>
</feature>
<evidence type="ECO:0000313" key="4">
    <source>
        <dbReference type="Proteomes" id="UP000009168"/>
    </source>
</evidence>
<reference evidence="4" key="1">
    <citation type="journal article" date="2006" name="PLoS Biol.">
        <title>Macronuclear genome sequence of the ciliate Tetrahymena thermophila, a model eukaryote.</title>
        <authorList>
            <person name="Eisen J.A."/>
            <person name="Coyne R.S."/>
            <person name="Wu M."/>
            <person name="Wu D."/>
            <person name="Thiagarajan M."/>
            <person name="Wortman J.R."/>
            <person name="Badger J.H."/>
            <person name="Ren Q."/>
            <person name="Amedeo P."/>
            <person name="Jones K.M."/>
            <person name="Tallon L.J."/>
            <person name="Delcher A.L."/>
            <person name="Salzberg S.L."/>
            <person name="Silva J.C."/>
            <person name="Haas B.J."/>
            <person name="Majoros W.H."/>
            <person name="Farzad M."/>
            <person name="Carlton J.M."/>
            <person name="Smith R.K. Jr."/>
            <person name="Garg J."/>
            <person name="Pearlman R.E."/>
            <person name="Karrer K.M."/>
            <person name="Sun L."/>
            <person name="Manning G."/>
            <person name="Elde N.C."/>
            <person name="Turkewitz A.P."/>
            <person name="Asai D.J."/>
            <person name="Wilkes D.E."/>
            <person name="Wang Y."/>
            <person name="Cai H."/>
            <person name="Collins K."/>
            <person name="Stewart B.A."/>
            <person name="Lee S.R."/>
            <person name="Wilamowska K."/>
            <person name="Weinberg Z."/>
            <person name="Ruzzo W.L."/>
            <person name="Wloga D."/>
            <person name="Gaertig J."/>
            <person name="Frankel J."/>
            <person name="Tsao C.-C."/>
            <person name="Gorovsky M.A."/>
            <person name="Keeling P.J."/>
            <person name="Waller R.F."/>
            <person name="Patron N.J."/>
            <person name="Cherry J.M."/>
            <person name="Stover N.A."/>
            <person name="Krieger C.J."/>
            <person name="del Toro C."/>
            <person name="Ryder H.F."/>
            <person name="Williamson S.C."/>
            <person name="Barbeau R.A."/>
            <person name="Hamilton E.P."/>
            <person name="Orias E."/>
        </authorList>
    </citation>
    <scope>NUCLEOTIDE SEQUENCE [LARGE SCALE GENOMIC DNA]</scope>
    <source>
        <strain evidence="4">SB210</strain>
    </source>
</reference>
<dbReference type="GO" id="GO:0004843">
    <property type="term" value="F:cysteine-type deubiquitinase activity"/>
    <property type="evidence" value="ECO:0007669"/>
    <property type="project" value="InterPro"/>
</dbReference>
<proteinExistence type="predicted"/>
<dbReference type="InterPro" id="IPR006615">
    <property type="entry name" value="Pept_C19_DUSP"/>
</dbReference>
<dbReference type="Gene3D" id="3.30.2230.10">
    <property type="entry name" value="DUSP-like"/>
    <property type="match status" value="1"/>
</dbReference>
<dbReference type="InParanoid" id="I7MCH2"/>
<dbReference type="OrthoDB" id="265776at2759"/>
<dbReference type="Proteomes" id="UP000009168">
    <property type="component" value="Unassembled WGS sequence"/>
</dbReference>
<evidence type="ECO:0000313" key="3">
    <source>
        <dbReference type="EMBL" id="EAR83941.1"/>
    </source>
</evidence>
<dbReference type="GeneID" id="7823676"/>
<evidence type="ECO:0000256" key="1">
    <source>
        <dbReference type="SAM" id="MobiDB-lite"/>
    </source>
</evidence>
<dbReference type="PROSITE" id="PS51283">
    <property type="entry name" value="DUSP"/>
    <property type="match status" value="1"/>
</dbReference>
<feature type="region of interest" description="Disordered" evidence="1">
    <location>
        <begin position="306"/>
        <end position="336"/>
    </location>
</feature>
<dbReference type="AlphaFoldDB" id="I7MCH2"/>
<feature type="region of interest" description="Disordered" evidence="1">
    <location>
        <begin position="927"/>
        <end position="956"/>
    </location>
</feature>
<feature type="compositionally biased region" description="Polar residues" evidence="1">
    <location>
        <begin position="545"/>
        <end position="557"/>
    </location>
</feature>
<feature type="compositionally biased region" description="Low complexity" evidence="1">
    <location>
        <begin position="524"/>
        <end position="544"/>
    </location>
</feature>
<organism evidence="3 4">
    <name type="scientific">Tetrahymena thermophila (strain SB210)</name>
    <dbReference type="NCBI Taxonomy" id="312017"/>
    <lineage>
        <taxon>Eukaryota</taxon>
        <taxon>Sar</taxon>
        <taxon>Alveolata</taxon>
        <taxon>Ciliophora</taxon>
        <taxon>Intramacronucleata</taxon>
        <taxon>Oligohymenophorea</taxon>
        <taxon>Hymenostomatida</taxon>
        <taxon>Tetrahymenina</taxon>
        <taxon>Tetrahymenidae</taxon>
        <taxon>Tetrahymena</taxon>
    </lineage>
</organism>
<feature type="region of interest" description="Disordered" evidence="1">
    <location>
        <begin position="523"/>
        <end position="557"/>
    </location>
</feature>
<feature type="compositionally biased region" description="Polar residues" evidence="1">
    <location>
        <begin position="327"/>
        <end position="336"/>
    </location>
</feature>
<gene>
    <name evidence="3" type="ORF">TTHERM_00773510</name>
</gene>
<sequence>MKGIKLQQYASGEEKTQMNTFYCLICNQEASNRQLVDFQKPSQGQYQEQIYDRIQANNIYKTDNAKQHYINIFCQDCEQKFNTQENQLDIFRKLIGFFEDSRYQSSQECNNNQAQVKDQKKLKIKDLIRLIMHMFNEITGIAQIVYSSFLYNPILQNSLQQEKNLIYNSKLQKFICEHQKYSVQNESKKDSFLDKDCMQINQIAQDECLEADKEGQDKKFINNFYMDSPFTKAPKRKFKQQSVDIQDTQLDSLKYTANNRKQQANESDRFCLFSASQDFLQQRDQEINQKVNKSVEQIELNLLSKKPKQNSTKPNIPQLPSKRYQGTHKSVGNSEQMQKLKSTNANNTLNISIQSNIDFGNNSFFTQSPSVIHMMGTQSSQNQSITNNNNKLFQEFHSSKNSAQQILFGEGPASKKLLDIKQSLQKQINQSSNYLNKKNNLQKLNNHSSDQIQTSQLQKANIIKRSSLILNDSKPMDKKKIELNHFQFYSSNNIQNEQFMNENTNQVLINCNSQNKKIKNDLKNSSSQLPVSQNSSQNCVNSTNYISNKSKSSDGSALENVQLTERASSSMNVTTVQNEMQANNIQDVSSIQGFINLACEGSPQTPTNQSEINISQYKDFYKNENQNQALGKDKKPELSNNIPKTLKYRKTTSNQNVTNNILFNQENVTQDQQILKDDEDCTMDKKYKFYKFGFNSSNDNSIMGGLKSLNNSVNMSYLNKTIINDNNLSQSTIMNNSKYHTTTPIQEKIIIKSLMKSEYGSNFNNSGFHFERVGVINEAKYIISAQWWREWMEYVGFNESAQCFQESDIQIRKERPKKLKNKCLLKGEQLYNFKNTKNIELKENLLEHYDYEAVPKSIFCYIKMWYGVDYEIIRFLKYDASQPVDKSVYLDLYPEKILAFSLPIGIRKRSKNSTIGSTNTEKTNNLREGQTQISQSNKTLPSKANKNEKLSLTENNISSTSLSRANKYEDKRTNQKNRNHQSLDIDKISVTMIDSNKKTVQNEQNDTIVGHNSQRSVAQEKSKACNIF</sequence>